<dbReference type="PROSITE" id="PS51354">
    <property type="entry name" value="GLUTAREDOXIN_2"/>
    <property type="match status" value="2"/>
</dbReference>
<dbReference type="Pfam" id="PF00085">
    <property type="entry name" value="Thioredoxin"/>
    <property type="match status" value="1"/>
</dbReference>
<dbReference type="Proteomes" id="UP001283361">
    <property type="component" value="Unassembled WGS sequence"/>
</dbReference>
<dbReference type="InterPro" id="IPR036249">
    <property type="entry name" value="Thioredoxin-like_sf"/>
</dbReference>
<evidence type="ECO:0000259" key="4">
    <source>
        <dbReference type="PROSITE" id="PS51352"/>
    </source>
</evidence>
<evidence type="ECO:0000313" key="5">
    <source>
        <dbReference type="EMBL" id="KAK3725617.1"/>
    </source>
</evidence>
<dbReference type="PANTHER" id="PTHR10293">
    <property type="entry name" value="GLUTAREDOXIN FAMILY MEMBER"/>
    <property type="match status" value="1"/>
</dbReference>
<dbReference type="GO" id="GO:0051536">
    <property type="term" value="F:iron-sulfur cluster binding"/>
    <property type="evidence" value="ECO:0007669"/>
    <property type="project" value="UniProtKB-KW"/>
</dbReference>
<dbReference type="InterPro" id="IPR013766">
    <property type="entry name" value="Thioredoxin_domain"/>
</dbReference>
<reference evidence="5" key="1">
    <citation type="journal article" date="2023" name="G3 (Bethesda)">
        <title>A reference genome for the long-term kleptoplast-retaining sea slug Elysia crispata morphotype clarki.</title>
        <authorList>
            <person name="Eastman K.E."/>
            <person name="Pendleton A.L."/>
            <person name="Shaikh M.A."/>
            <person name="Suttiyut T."/>
            <person name="Ogas R."/>
            <person name="Tomko P."/>
            <person name="Gavelis G."/>
            <person name="Widhalm J.R."/>
            <person name="Wisecaver J.H."/>
        </authorList>
    </citation>
    <scope>NUCLEOTIDE SEQUENCE</scope>
    <source>
        <strain evidence="5">ECLA1</strain>
    </source>
</reference>
<gene>
    <name evidence="5" type="ORF">RRG08_043034</name>
</gene>
<dbReference type="PROSITE" id="PS51352">
    <property type="entry name" value="THIOREDOXIN_2"/>
    <property type="match status" value="1"/>
</dbReference>
<evidence type="ECO:0000313" key="6">
    <source>
        <dbReference type="Proteomes" id="UP001283361"/>
    </source>
</evidence>
<dbReference type="InterPro" id="IPR004480">
    <property type="entry name" value="Monothiol_GRX-rel"/>
</dbReference>
<keyword evidence="1" id="KW-0479">Metal-binding</keyword>
<evidence type="ECO:0000256" key="2">
    <source>
        <dbReference type="ARBA" id="ARBA00023004"/>
    </source>
</evidence>
<keyword evidence="6" id="KW-1185">Reference proteome</keyword>
<dbReference type="EMBL" id="JAWDGP010007329">
    <property type="protein sequence ID" value="KAK3725617.1"/>
    <property type="molecule type" value="Genomic_DNA"/>
</dbReference>
<organism evidence="5 6">
    <name type="scientific">Elysia crispata</name>
    <name type="common">lettuce slug</name>
    <dbReference type="NCBI Taxonomy" id="231223"/>
    <lineage>
        <taxon>Eukaryota</taxon>
        <taxon>Metazoa</taxon>
        <taxon>Spiralia</taxon>
        <taxon>Lophotrochozoa</taxon>
        <taxon>Mollusca</taxon>
        <taxon>Gastropoda</taxon>
        <taxon>Heterobranchia</taxon>
        <taxon>Euthyneura</taxon>
        <taxon>Panpulmonata</taxon>
        <taxon>Sacoglossa</taxon>
        <taxon>Placobranchoidea</taxon>
        <taxon>Plakobranchidae</taxon>
        <taxon>Elysia</taxon>
    </lineage>
</organism>
<dbReference type="InterPro" id="IPR033658">
    <property type="entry name" value="GRX_PICOT-like"/>
</dbReference>
<dbReference type="FunFam" id="3.40.30.10:FF:000012">
    <property type="entry name" value="Monothiol glutaredoxin"/>
    <property type="match status" value="2"/>
</dbReference>
<dbReference type="NCBIfam" id="TIGR00365">
    <property type="entry name" value="Grx4 family monothiol glutaredoxin"/>
    <property type="match status" value="2"/>
</dbReference>
<name>A0AAE1CPE9_9GAST</name>
<dbReference type="Pfam" id="PF00462">
    <property type="entry name" value="Glutaredoxin"/>
    <property type="match status" value="2"/>
</dbReference>
<sequence>MCPHPHLALCLHRGMIIMVRKGWNKRLRLPRGWAKEMKLLERGRFGQSIGKISLLICPFSQQRKNILRLGLELLRRPIIAISLIRLSLCHCGAYFVDLGLVQTEKESRENSSTQHQQKELLVAGIMSSTSALSSCSVELIKDQERFDKVVADASNLVVIHFAASWAEQCKHMGEVINELAKDPRFGHVVFITVDAESLAEVSFKYEIVAAPTVIFLKAGKQIDRLDGVNAAELTAKVTKHSNKVIGELSQSNAKQDLNERLKRLINSAPILLFMKGNPATPRCGFSRQIIQILNEQDIKFSTFDILEDDDVRQGLKAFSNWPTYPQLYVKGELLGGLDIVKEMVESGELKEALPSAEDLNTRLKALINQSPVVLFMKGCPSTPKCGFSKITVGILNEVGVPYTTFDILSDNEVRQGLKVYSDWPTFPQLYVKGELLGGLDIIKEMKESGELESALKE</sequence>
<dbReference type="InterPro" id="IPR002109">
    <property type="entry name" value="Glutaredoxin"/>
</dbReference>
<dbReference type="GO" id="GO:0005634">
    <property type="term" value="C:nucleus"/>
    <property type="evidence" value="ECO:0007669"/>
    <property type="project" value="TreeGrafter"/>
</dbReference>
<keyword evidence="3" id="KW-0411">Iron-sulfur</keyword>
<evidence type="ECO:0000256" key="3">
    <source>
        <dbReference type="ARBA" id="ARBA00023014"/>
    </source>
</evidence>
<dbReference type="PANTHER" id="PTHR10293:SF73">
    <property type="entry name" value="GLUTAREDOXIN-3"/>
    <property type="match status" value="1"/>
</dbReference>
<dbReference type="CDD" id="cd03028">
    <property type="entry name" value="GRX_PICOT_like"/>
    <property type="match status" value="2"/>
</dbReference>
<protein>
    <recommendedName>
        <fullName evidence="4">Thioredoxin domain-containing protein</fullName>
    </recommendedName>
</protein>
<dbReference type="SUPFAM" id="SSF52833">
    <property type="entry name" value="Thioredoxin-like"/>
    <property type="match status" value="3"/>
</dbReference>
<dbReference type="GO" id="GO:0006879">
    <property type="term" value="P:intracellular iron ion homeostasis"/>
    <property type="evidence" value="ECO:0007669"/>
    <property type="project" value="TreeGrafter"/>
</dbReference>
<comment type="caution">
    <text evidence="5">The sequence shown here is derived from an EMBL/GenBank/DDBJ whole genome shotgun (WGS) entry which is preliminary data.</text>
</comment>
<dbReference type="AlphaFoldDB" id="A0AAE1CPE9"/>
<dbReference type="GO" id="GO:0046872">
    <property type="term" value="F:metal ion binding"/>
    <property type="evidence" value="ECO:0007669"/>
    <property type="project" value="UniProtKB-KW"/>
</dbReference>
<dbReference type="GO" id="GO:0005829">
    <property type="term" value="C:cytosol"/>
    <property type="evidence" value="ECO:0007669"/>
    <property type="project" value="TreeGrafter"/>
</dbReference>
<proteinExistence type="predicted"/>
<accession>A0AAE1CPE9</accession>
<keyword evidence="2" id="KW-0408">Iron</keyword>
<dbReference type="CDD" id="cd02984">
    <property type="entry name" value="TRX_PICOT"/>
    <property type="match status" value="1"/>
</dbReference>
<evidence type="ECO:0000256" key="1">
    <source>
        <dbReference type="ARBA" id="ARBA00022723"/>
    </source>
</evidence>
<dbReference type="Gene3D" id="3.40.30.10">
    <property type="entry name" value="Glutaredoxin"/>
    <property type="match status" value="3"/>
</dbReference>
<feature type="domain" description="Thioredoxin" evidence="4">
    <location>
        <begin position="126"/>
        <end position="262"/>
    </location>
</feature>